<feature type="binding site" evidence="8">
    <location>
        <begin position="12"/>
        <end position="17"/>
    </location>
    <ligand>
        <name>ATP</name>
        <dbReference type="ChEBI" id="CHEBI:30616"/>
    </ligand>
</feature>
<dbReference type="AlphaFoldDB" id="A0A7V4DZ83"/>
<dbReference type="UniPathway" id="UPA00241">
    <property type="reaction ID" value="UER00356"/>
</dbReference>
<evidence type="ECO:0000256" key="8">
    <source>
        <dbReference type="HAMAP-Rule" id="MF_00376"/>
    </source>
</evidence>
<dbReference type="SUPFAM" id="SSF52540">
    <property type="entry name" value="P-loop containing nucleoside triphosphate hydrolases"/>
    <property type="match status" value="1"/>
</dbReference>
<dbReference type="PANTHER" id="PTHR10695">
    <property type="entry name" value="DEPHOSPHO-COA KINASE-RELATED"/>
    <property type="match status" value="1"/>
</dbReference>
<dbReference type="Gene3D" id="3.40.50.300">
    <property type="entry name" value="P-loop containing nucleotide triphosphate hydrolases"/>
    <property type="match status" value="1"/>
</dbReference>
<name>A0A7V4DZ83_DICTH</name>
<organism evidence="10">
    <name type="scientific">Dictyoglomus thermophilum</name>
    <dbReference type="NCBI Taxonomy" id="14"/>
    <lineage>
        <taxon>Bacteria</taxon>
        <taxon>Pseudomonadati</taxon>
        <taxon>Dictyoglomota</taxon>
        <taxon>Dictyoglomia</taxon>
        <taxon>Dictyoglomales</taxon>
        <taxon>Dictyoglomaceae</taxon>
        <taxon>Dictyoglomus</taxon>
    </lineage>
</organism>
<dbReference type="EC" id="2.7.1.24" evidence="8 9"/>
<gene>
    <name evidence="8" type="primary">coaE</name>
    <name evidence="10" type="ORF">ENU78_07375</name>
</gene>
<sequence>MSYKIGITGGIGTGKSLVSNILKELGIIVISADEIVRELQKDPYYLQKIREIFGDNVFDKGNLDRKKLAKIIFSDSDARRKLENLLHPPVLEEIKKKLEELKERDIIAVEVPLLFEVGIEDWFDEIWVVYAPFELQLERIVNRDNISKEDAVARIRAQIPIEEKLKKADFVIYNDKDIESTKNQIKERVSTIYRMIYNKNLE</sequence>
<dbReference type="InterPro" id="IPR027417">
    <property type="entry name" value="P-loop_NTPase"/>
</dbReference>
<comment type="catalytic activity">
    <reaction evidence="8">
        <text>3'-dephospho-CoA + ATP = ADP + CoA + H(+)</text>
        <dbReference type="Rhea" id="RHEA:18245"/>
        <dbReference type="ChEBI" id="CHEBI:15378"/>
        <dbReference type="ChEBI" id="CHEBI:30616"/>
        <dbReference type="ChEBI" id="CHEBI:57287"/>
        <dbReference type="ChEBI" id="CHEBI:57328"/>
        <dbReference type="ChEBI" id="CHEBI:456216"/>
        <dbReference type="EC" id="2.7.1.24"/>
    </reaction>
</comment>
<dbReference type="CDD" id="cd02022">
    <property type="entry name" value="DPCK"/>
    <property type="match status" value="1"/>
</dbReference>
<dbReference type="RefSeq" id="WP_012548215.1">
    <property type="nucleotide sequence ID" value="NZ_VTFL01000003.1"/>
</dbReference>
<proteinExistence type="inferred from homology"/>
<keyword evidence="7 8" id="KW-0173">Coenzyme A biosynthesis</keyword>
<dbReference type="OMA" id="CQMDIEQ"/>
<keyword evidence="3 8" id="KW-0808">Transferase</keyword>
<dbReference type="Pfam" id="PF01121">
    <property type="entry name" value="CoaE"/>
    <property type="match status" value="1"/>
</dbReference>
<keyword evidence="5 8" id="KW-0418">Kinase</keyword>
<comment type="caution">
    <text evidence="10">The sequence shown here is derived from an EMBL/GenBank/DDBJ whole genome shotgun (WGS) entry which is preliminary data.</text>
</comment>
<evidence type="ECO:0000256" key="3">
    <source>
        <dbReference type="ARBA" id="ARBA00022679"/>
    </source>
</evidence>
<evidence type="ECO:0000256" key="9">
    <source>
        <dbReference type="NCBIfam" id="TIGR00152"/>
    </source>
</evidence>
<dbReference type="GO" id="GO:0005737">
    <property type="term" value="C:cytoplasm"/>
    <property type="evidence" value="ECO:0007669"/>
    <property type="project" value="UniProtKB-SubCell"/>
</dbReference>
<dbReference type="InterPro" id="IPR001977">
    <property type="entry name" value="Depp_CoAkinase"/>
</dbReference>
<keyword evidence="4 8" id="KW-0547">Nucleotide-binding</keyword>
<evidence type="ECO:0000256" key="7">
    <source>
        <dbReference type="ARBA" id="ARBA00022993"/>
    </source>
</evidence>
<evidence type="ECO:0000256" key="2">
    <source>
        <dbReference type="ARBA" id="ARBA00022490"/>
    </source>
</evidence>
<comment type="function">
    <text evidence="8">Catalyzes the phosphorylation of the 3'-hydroxyl group of dephosphocoenzyme A to form coenzyme A.</text>
</comment>
<comment type="similarity">
    <text evidence="1 8">Belongs to the CoaE family.</text>
</comment>
<evidence type="ECO:0000256" key="6">
    <source>
        <dbReference type="ARBA" id="ARBA00022840"/>
    </source>
</evidence>
<evidence type="ECO:0000256" key="5">
    <source>
        <dbReference type="ARBA" id="ARBA00022777"/>
    </source>
</evidence>
<keyword evidence="6 8" id="KW-0067">ATP-binding</keyword>
<dbReference type="GO" id="GO:0005524">
    <property type="term" value="F:ATP binding"/>
    <property type="evidence" value="ECO:0007669"/>
    <property type="project" value="UniProtKB-UniRule"/>
</dbReference>
<evidence type="ECO:0000313" key="10">
    <source>
        <dbReference type="EMBL" id="HGK24231.1"/>
    </source>
</evidence>
<dbReference type="EMBL" id="DTDV01000019">
    <property type="protein sequence ID" value="HGK24231.1"/>
    <property type="molecule type" value="Genomic_DNA"/>
</dbReference>
<comment type="subcellular location">
    <subcellularLocation>
        <location evidence="8">Cytoplasm</location>
    </subcellularLocation>
</comment>
<dbReference type="GO" id="GO:0015937">
    <property type="term" value="P:coenzyme A biosynthetic process"/>
    <property type="evidence" value="ECO:0007669"/>
    <property type="project" value="UniProtKB-UniRule"/>
</dbReference>
<dbReference type="HAMAP" id="MF_00376">
    <property type="entry name" value="Dephospho_CoA_kinase"/>
    <property type="match status" value="1"/>
</dbReference>
<dbReference type="NCBIfam" id="TIGR00152">
    <property type="entry name" value="dephospho-CoA kinase"/>
    <property type="match status" value="1"/>
</dbReference>
<reference evidence="10" key="1">
    <citation type="journal article" date="2020" name="mSystems">
        <title>Genome- and Community-Level Interaction Insights into Carbon Utilization and Element Cycling Functions of Hydrothermarchaeota in Hydrothermal Sediment.</title>
        <authorList>
            <person name="Zhou Z."/>
            <person name="Liu Y."/>
            <person name="Xu W."/>
            <person name="Pan J."/>
            <person name="Luo Z.H."/>
            <person name="Li M."/>
        </authorList>
    </citation>
    <scope>NUCLEOTIDE SEQUENCE [LARGE SCALE GENOMIC DNA]</scope>
    <source>
        <strain evidence="10">SpSt-70</strain>
    </source>
</reference>
<dbReference type="GO" id="GO:0004140">
    <property type="term" value="F:dephospho-CoA kinase activity"/>
    <property type="evidence" value="ECO:0007669"/>
    <property type="project" value="UniProtKB-UniRule"/>
</dbReference>
<comment type="pathway">
    <text evidence="8">Cofactor biosynthesis; coenzyme A biosynthesis; CoA from (R)-pantothenate: step 5/5.</text>
</comment>
<protein>
    <recommendedName>
        <fullName evidence="8 9">Dephospho-CoA kinase</fullName>
        <ecNumber evidence="8 9">2.7.1.24</ecNumber>
    </recommendedName>
    <alternativeName>
        <fullName evidence="8">Dephosphocoenzyme A kinase</fullName>
    </alternativeName>
</protein>
<dbReference type="PANTHER" id="PTHR10695:SF46">
    <property type="entry name" value="BIFUNCTIONAL COENZYME A SYNTHASE-RELATED"/>
    <property type="match status" value="1"/>
</dbReference>
<evidence type="ECO:0000256" key="4">
    <source>
        <dbReference type="ARBA" id="ARBA00022741"/>
    </source>
</evidence>
<accession>A0A7V4DZ83</accession>
<keyword evidence="2 8" id="KW-0963">Cytoplasm</keyword>
<evidence type="ECO:0000256" key="1">
    <source>
        <dbReference type="ARBA" id="ARBA00009018"/>
    </source>
</evidence>
<dbReference type="FunFam" id="3.40.50.300:FF:000991">
    <property type="entry name" value="Dephospho-CoA kinase"/>
    <property type="match status" value="1"/>
</dbReference>
<dbReference type="PROSITE" id="PS51219">
    <property type="entry name" value="DPCK"/>
    <property type="match status" value="1"/>
</dbReference>